<dbReference type="SUPFAM" id="SSF46785">
    <property type="entry name" value="Winged helix' DNA-binding domain"/>
    <property type="match status" value="1"/>
</dbReference>
<dbReference type="EMBL" id="CALNXJ010000007">
    <property type="protein sequence ID" value="CAH3043683.1"/>
    <property type="molecule type" value="Genomic_DNA"/>
</dbReference>
<protein>
    <recommendedName>
        <fullName evidence="4">COP9 signalosome complex subunit 2</fullName>
    </recommendedName>
</protein>
<dbReference type="SUPFAM" id="SSF48452">
    <property type="entry name" value="TPR-like"/>
    <property type="match status" value="1"/>
</dbReference>
<evidence type="ECO:0000256" key="7">
    <source>
        <dbReference type="ARBA" id="ARBA00023242"/>
    </source>
</evidence>
<evidence type="ECO:0000313" key="9">
    <source>
        <dbReference type="EMBL" id="CAH3043683.1"/>
    </source>
</evidence>
<keyword evidence="7" id="KW-0539">Nucleus</keyword>
<name>A0AAU9W2V4_9CNID</name>
<dbReference type="GO" id="GO:0005737">
    <property type="term" value="C:cytoplasm"/>
    <property type="evidence" value="ECO:0007669"/>
    <property type="project" value="UniProtKB-SubCell"/>
</dbReference>
<dbReference type="InterPro" id="IPR011990">
    <property type="entry name" value="TPR-like_helical_dom_sf"/>
</dbReference>
<dbReference type="AlphaFoldDB" id="A0AAU9W2V4"/>
<keyword evidence="6" id="KW-0736">Signalosome</keyword>
<comment type="subcellular location">
    <subcellularLocation>
        <location evidence="2">Cytoplasm</location>
    </subcellularLocation>
    <subcellularLocation>
        <location evidence="1">Nucleus</location>
    </subcellularLocation>
</comment>
<keyword evidence="10" id="KW-1185">Reference proteome</keyword>
<dbReference type="InterPro" id="IPR050871">
    <property type="entry name" value="26S_Proteasome/COP9_Components"/>
</dbReference>
<comment type="caution">
    <text evidence="9">The sequence shown here is derived from an EMBL/GenBank/DDBJ whole genome shotgun (WGS) entry which is preliminary data.</text>
</comment>
<dbReference type="SMART" id="SM00088">
    <property type="entry name" value="PINT"/>
    <property type="match status" value="1"/>
</dbReference>
<dbReference type="InterPro" id="IPR000717">
    <property type="entry name" value="PCI_dom"/>
</dbReference>
<dbReference type="Pfam" id="PF25983">
    <property type="entry name" value="COPS2_C"/>
    <property type="match status" value="1"/>
</dbReference>
<dbReference type="PANTHER" id="PTHR10678">
    <property type="entry name" value="26S PROTEASOME NON-ATPASE REGULATORY SUBUNIT 11/COP9 SIGNALOSOME COMPLEX SUBUNIT 2"/>
    <property type="match status" value="1"/>
</dbReference>
<evidence type="ECO:0000256" key="5">
    <source>
        <dbReference type="ARBA" id="ARBA00022490"/>
    </source>
</evidence>
<dbReference type="GO" id="GO:0008180">
    <property type="term" value="C:COP9 signalosome"/>
    <property type="evidence" value="ECO:0007669"/>
    <property type="project" value="UniProtKB-KW"/>
</dbReference>
<accession>A0AAU9W2V4</accession>
<proteinExistence type="inferred from homology"/>
<evidence type="ECO:0000313" key="10">
    <source>
        <dbReference type="Proteomes" id="UP001159428"/>
    </source>
</evidence>
<evidence type="ECO:0000256" key="6">
    <source>
        <dbReference type="ARBA" id="ARBA00022790"/>
    </source>
</evidence>
<dbReference type="SMART" id="SM00753">
    <property type="entry name" value="PAM"/>
    <property type="match status" value="1"/>
</dbReference>
<organism evidence="9 10">
    <name type="scientific">Pocillopora meandrina</name>
    <dbReference type="NCBI Taxonomy" id="46732"/>
    <lineage>
        <taxon>Eukaryota</taxon>
        <taxon>Metazoa</taxon>
        <taxon>Cnidaria</taxon>
        <taxon>Anthozoa</taxon>
        <taxon>Hexacorallia</taxon>
        <taxon>Scleractinia</taxon>
        <taxon>Astrocoeniina</taxon>
        <taxon>Pocilloporidae</taxon>
        <taxon>Pocillopora</taxon>
    </lineage>
</organism>
<dbReference type="PROSITE" id="PS50250">
    <property type="entry name" value="PCI"/>
    <property type="match status" value="1"/>
</dbReference>
<evidence type="ECO:0000259" key="8">
    <source>
        <dbReference type="PROSITE" id="PS50250"/>
    </source>
</evidence>
<comment type="similarity">
    <text evidence="3">Belongs to the CSN2 family.</text>
</comment>
<feature type="domain" description="PCI" evidence="8">
    <location>
        <begin position="263"/>
        <end position="425"/>
    </location>
</feature>
<sequence length="452" mass="52611">MVLLQCFLEMSDMDDDFMCDDDEDYDLEYSEDSASEPDVDLENQYYNSKALKEDDPNASLQSFQKVLDLETEKGEWGFKALKQMIKINFKLGHYDEMMTRYQQLLTYIKSAVTRNHSEKSINSILDYISTSKQMELLQNFYETTLEALKDAKNDRLWFKTNTKLGKLYFDRGEFTKLAKILKQLHQSCQTDEGEDDLKKGTQLLEIYALEIQMYTAQKNNKKLKALYEQSLHIKSAIPHPLIMGVIRECGGKMHLREGDYGAAHTDFFEAFKNYDESGSGRRTTCLKYLVLANMLMKSGINPFDSQEAKPYKNDPEILAMTNLVSAYQNDDINEFEKILKTNRKNIMDDPFIREHIEDLLRNIRTQVLIKLIKPYTRIHIPFISKELNIDTEEVESLLVQCILDNTIHGRIDQVNQLLELNRTTQSVDRFQGLDRWTTQLNSLHTTVVNKIA</sequence>
<evidence type="ECO:0000256" key="4">
    <source>
        <dbReference type="ARBA" id="ARBA00014879"/>
    </source>
</evidence>
<evidence type="ECO:0000256" key="3">
    <source>
        <dbReference type="ARBA" id="ARBA00009318"/>
    </source>
</evidence>
<dbReference type="InterPro" id="IPR058796">
    <property type="entry name" value="COPS2_C"/>
</dbReference>
<keyword evidence="5" id="KW-0963">Cytoplasm</keyword>
<dbReference type="FunFam" id="1.25.40.570:FF:000001">
    <property type="entry name" value="Putative cop9 signalosome complex subunit 2"/>
    <property type="match status" value="1"/>
</dbReference>
<evidence type="ECO:0000256" key="1">
    <source>
        <dbReference type="ARBA" id="ARBA00004123"/>
    </source>
</evidence>
<dbReference type="Gene3D" id="1.25.40.570">
    <property type="match status" value="1"/>
</dbReference>
<dbReference type="Proteomes" id="UP001159428">
    <property type="component" value="Unassembled WGS sequence"/>
</dbReference>
<evidence type="ECO:0000256" key="2">
    <source>
        <dbReference type="ARBA" id="ARBA00004496"/>
    </source>
</evidence>
<reference evidence="9 10" key="1">
    <citation type="submission" date="2022-05" db="EMBL/GenBank/DDBJ databases">
        <authorList>
            <consortium name="Genoscope - CEA"/>
            <person name="William W."/>
        </authorList>
    </citation>
    <scope>NUCLEOTIDE SEQUENCE [LARGE SCALE GENOMIC DNA]</scope>
</reference>
<dbReference type="Pfam" id="PF01399">
    <property type="entry name" value="PCI"/>
    <property type="match status" value="1"/>
</dbReference>
<dbReference type="InterPro" id="IPR036390">
    <property type="entry name" value="WH_DNA-bd_sf"/>
</dbReference>
<gene>
    <name evidence="9" type="ORF">PMEA_00031675</name>
</gene>